<sequence>MRDVGENFPSILGRYPSAARQFVSLFGKKPNLVNGELRPWQQDLERLLDAPPEDRRVIFVVDPDGGKGKSWFTRYLFTKRDDIQRLSIGKRDDLCYAIDTSKKIFVFDIPRGQSELLQYSVLEQLKDQMVFSPKYESISKILPQKVHVVVFMNEEPDRSKMTNDRYQVILLGQFN</sequence>
<dbReference type="EMBL" id="KR528552">
    <property type="protein sequence ID" value="AKV62270.1"/>
    <property type="molecule type" value="Genomic_DNA"/>
</dbReference>
<dbReference type="GeneID" id="25479210"/>
<dbReference type="KEGG" id="vg:25479210"/>
<name>A0A0K1RL08_9CIRC</name>
<protein>
    <submittedName>
        <fullName evidence="1">Putative replication initiation protein</fullName>
    </submittedName>
</protein>
<reference evidence="1 2" key="1">
    <citation type="journal article" date="2015" name="Front. Microbiol.">
        <title>Novel circular single-stranded DNA viruses identified in marine invertebrates reveal high sequence diversity and consistent predicted intrinsic disorder patterns within putative structural proteins.</title>
        <authorList>
            <person name="Rosario K."/>
            <person name="Schenck R.O."/>
            <person name="Harbeitner R.C."/>
            <person name="Lawler S.N."/>
            <person name="Breitbart M."/>
        </authorList>
    </citation>
    <scope>NUCLEOTIDE SEQUENCE [LARGE SCALE GENOMIC DNA]</scope>
    <source>
        <strain evidence="1">I0066</strain>
    </source>
</reference>
<organism evidence="1 2">
    <name type="scientific">Farfantepenaeus duorarum pink shrimp associated circular virus</name>
    <dbReference type="NCBI Taxonomy" id="1692248"/>
    <lineage>
        <taxon>Viruses</taxon>
        <taxon>Monodnaviria</taxon>
        <taxon>Shotokuvirae</taxon>
        <taxon>Cressdnaviricota</taxon>
        <taxon>Arfiviricetes</taxon>
        <taxon>Cirlivirales</taxon>
        <taxon>Circoviridae</taxon>
    </lineage>
</organism>
<evidence type="ECO:0000313" key="1">
    <source>
        <dbReference type="EMBL" id="AKV62270.1"/>
    </source>
</evidence>
<dbReference type="RefSeq" id="YP_009163911.1">
    <property type="nucleotide sequence ID" value="NC_027787.1"/>
</dbReference>
<dbReference type="Proteomes" id="UP000159635">
    <property type="component" value="Segment"/>
</dbReference>
<accession>A0A0K1RL08</accession>
<evidence type="ECO:0000313" key="2">
    <source>
        <dbReference type="Proteomes" id="UP000159635"/>
    </source>
</evidence>
<keyword evidence="2" id="KW-1185">Reference proteome</keyword>
<proteinExistence type="predicted"/>
<dbReference type="OrthoDB" id="9195at10239"/>